<dbReference type="InterPro" id="IPR017439">
    <property type="entry name" value="Amidohydrolase"/>
</dbReference>
<evidence type="ECO:0000313" key="5">
    <source>
        <dbReference type="EMBL" id="TQD37666.1"/>
    </source>
</evidence>
<dbReference type="Pfam" id="PF07687">
    <property type="entry name" value="M20_dimer"/>
    <property type="match status" value="1"/>
</dbReference>
<dbReference type="EMBL" id="VIAR01000009">
    <property type="protein sequence ID" value="TQD37666.1"/>
    <property type="molecule type" value="Genomic_DNA"/>
</dbReference>
<dbReference type="SUPFAM" id="SSF53187">
    <property type="entry name" value="Zn-dependent exopeptidases"/>
    <property type="match status" value="1"/>
</dbReference>
<dbReference type="SUPFAM" id="SSF55031">
    <property type="entry name" value="Bacterial exopeptidase dimerisation domain"/>
    <property type="match status" value="1"/>
</dbReference>
<feature type="binding site" evidence="2">
    <location>
        <position position="125"/>
    </location>
    <ligand>
        <name>Mn(2+)</name>
        <dbReference type="ChEBI" id="CHEBI:29035"/>
        <label>2</label>
    </ligand>
</feature>
<evidence type="ECO:0000256" key="1">
    <source>
        <dbReference type="ARBA" id="ARBA00022801"/>
    </source>
</evidence>
<feature type="binding site" evidence="2">
    <location>
        <position position="93"/>
    </location>
    <ligand>
        <name>Mn(2+)</name>
        <dbReference type="ChEBI" id="CHEBI:29035"/>
        <label>2</label>
    </ligand>
</feature>
<feature type="domain" description="Peptidase M20 dimerisation" evidence="4">
    <location>
        <begin position="176"/>
        <end position="268"/>
    </location>
</feature>
<dbReference type="GO" id="GO:0046872">
    <property type="term" value="F:metal ion binding"/>
    <property type="evidence" value="ECO:0007669"/>
    <property type="project" value="UniProtKB-KW"/>
</dbReference>
<gene>
    <name evidence="5" type="ORF">FKR84_09340</name>
</gene>
<dbReference type="InterPro" id="IPR011650">
    <property type="entry name" value="Peptidase_M20_dimer"/>
</dbReference>
<feature type="binding site" evidence="2">
    <location>
        <position position="347"/>
    </location>
    <ligand>
        <name>Mn(2+)</name>
        <dbReference type="ChEBI" id="CHEBI:29035"/>
        <label>2</label>
    </ligand>
</feature>
<comment type="cofactor">
    <cofactor evidence="2">
        <name>Mn(2+)</name>
        <dbReference type="ChEBI" id="CHEBI:29035"/>
    </cofactor>
    <text evidence="2">The Mn(2+) ion enhances activity.</text>
</comment>
<comment type="caution">
    <text evidence="5">The sequence shown here is derived from an EMBL/GenBank/DDBJ whole genome shotgun (WGS) entry which is preliminary data.</text>
</comment>
<keyword evidence="1 5" id="KW-0378">Hydrolase</keyword>
<dbReference type="AlphaFoldDB" id="A0A507ZIX7"/>
<dbReference type="PIRSF" id="PIRSF005962">
    <property type="entry name" value="Pept_M20D_amidohydro"/>
    <property type="match status" value="1"/>
</dbReference>
<dbReference type="OrthoDB" id="9776731at2"/>
<evidence type="ECO:0000313" key="6">
    <source>
        <dbReference type="Proteomes" id="UP000317169"/>
    </source>
</evidence>
<evidence type="ECO:0000256" key="3">
    <source>
        <dbReference type="SAM" id="MobiDB-lite"/>
    </source>
</evidence>
<dbReference type="Proteomes" id="UP000317169">
    <property type="component" value="Unassembled WGS sequence"/>
</dbReference>
<keyword evidence="6" id="KW-1185">Reference proteome</keyword>
<dbReference type="PANTHER" id="PTHR11014">
    <property type="entry name" value="PEPTIDASE M20 FAMILY MEMBER"/>
    <property type="match status" value="1"/>
</dbReference>
<dbReference type="Pfam" id="PF01546">
    <property type="entry name" value="Peptidase_M20"/>
    <property type="match status" value="1"/>
</dbReference>
<evidence type="ECO:0000259" key="4">
    <source>
        <dbReference type="Pfam" id="PF07687"/>
    </source>
</evidence>
<dbReference type="InterPro" id="IPR002933">
    <property type="entry name" value="Peptidase_M20"/>
</dbReference>
<feature type="binding site" evidence="2">
    <location>
        <position position="91"/>
    </location>
    <ligand>
        <name>Mn(2+)</name>
        <dbReference type="ChEBI" id="CHEBI:29035"/>
        <label>2</label>
    </ligand>
</feature>
<feature type="compositionally biased region" description="Basic residues" evidence="3">
    <location>
        <begin position="1"/>
        <end position="12"/>
    </location>
</feature>
<accession>A0A507ZIX7</accession>
<dbReference type="GO" id="GO:0016787">
    <property type="term" value="F:hydrolase activity"/>
    <property type="evidence" value="ECO:0007669"/>
    <property type="project" value="UniProtKB-KW"/>
</dbReference>
<protein>
    <submittedName>
        <fullName evidence="5">Amidohydrolase</fullName>
    </submittedName>
</protein>
<sequence length="376" mass="41884">MKLSQIRKHLHKHPEVSGEEKETAAYIKEQLQALGVKKIYSGFSENSVLAEINSGKPGHCLLFRCELDALPITESNSFSHASVNKNVSHKCGHDGHMTILLGFAEEIKRSDFKGQVLLLFQASEETGKGAKNILESGFLDNYPIDYVFALHNIPKYPKNSIICKPNTFTASVESLDIILEGKTSHAGMPQNGVNPAKCVAAIIAYFSELENQKANSNQHLLATPIQIKMGKSAYGTSAGEALVSYTLRSFDAAYFTSVKEKIKIDLKHLVQKTPGLEYKLIWKEAFEAHHNTPELYQAIKNIAAKKNLEFIEKEKPFAWGEDFGTFTQKYKGAMFGLGAGENTPELHNPDYDFPEEIIPTGIQVFLSLQKQFENDN</sequence>
<dbReference type="InterPro" id="IPR036264">
    <property type="entry name" value="Bact_exopeptidase_dim_dom"/>
</dbReference>
<dbReference type="Gene3D" id="3.30.70.360">
    <property type="match status" value="1"/>
</dbReference>
<dbReference type="Gene3D" id="3.40.630.10">
    <property type="entry name" value="Zn peptidases"/>
    <property type="match status" value="1"/>
</dbReference>
<organism evidence="5 6">
    <name type="scientific">Haloflavibacter putidus</name>
    <dbReference type="NCBI Taxonomy" id="2576776"/>
    <lineage>
        <taxon>Bacteria</taxon>
        <taxon>Pseudomonadati</taxon>
        <taxon>Bacteroidota</taxon>
        <taxon>Flavobacteriia</taxon>
        <taxon>Flavobacteriales</taxon>
        <taxon>Flavobacteriaceae</taxon>
        <taxon>Haloflavibacter</taxon>
    </lineage>
</organism>
<reference evidence="5 6" key="1">
    <citation type="submission" date="2019-06" db="EMBL/GenBank/DDBJ databases">
        <title>Flavibacter putida gen. nov., sp. nov., a novel marine bacterium of the family Flavobacteriaceae isolated from coastal seawater.</title>
        <authorList>
            <person name="Feng X."/>
        </authorList>
    </citation>
    <scope>NUCLEOTIDE SEQUENCE [LARGE SCALE GENOMIC DNA]</scope>
    <source>
        <strain evidence="5 6">PLHSN227</strain>
    </source>
</reference>
<dbReference type="PANTHER" id="PTHR11014:SF169">
    <property type="entry name" value="CLAN MH, FAMILY M20, PEPTIDASE T-LIKE METALLOPEPTIDASE"/>
    <property type="match status" value="1"/>
</dbReference>
<proteinExistence type="predicted"/>
<keyword evidence="2" id="KW-0479">Metal-binding</keyword>
<feature type="binding site" evidence="2">
    <location>
        <position position="151"/>
    </location>
    <ligand>
        <name>Mn(2+)</name>
        <dbReference type="ChEBI" id="CHEBI:29035"/>
        <label>2</label>
    </ligand>
</feature>
<dbReference type="NCBIfam" id="TIGR01891">
    <property type="entry name" value="amidohydrolases"/>
    <property type="match status" value="1"/>
</dbReference>
<keyword evidence="2" id="KW-0464">Manganese</keyword>
<evidence type="ECO:0000256" key="2">
    <source>
        <dbReference type="PIRSR" id="PIRSR005962-1"/>
    </source>
</evidence>
<name>A0A507ZIX7_9FLAO</name>
<feature type="region of interest" description="Disordered" evidence="3">
    <location>
        <begin position="1"/>
        <end position="21"/>
    </location>
</feature>
<dbReference type="RefSeq" id="WP_141422041.1">
    <property type="nucleotide sequence ID" value="NZ_VIAR01000009.1"/>
</dbReference>